<reference evidence="2 3" key="1">
    <citation type="submission" date="2018-11" db="EMBL/GenBank/DDBJ databases">
        <title>The draft genome sequence of Amphritea opalescens ANRC-JH13T.</title>
        <authorList>
            <person name="Fang Z."/>
            <person name="Zhang Y."/>
            <person name="Han X."/>
        </authorList>
    </citation>
    <scope>NUCLEOTIDE SEQUENCE [LARGE SCALE GENOMIC DNA]</scope>
    <source>
        <strain evidence="2 3">ANRC-JH13</strain>
    </source>
</reference>
<evidence type="ECO:0000259" key="1">
    <source>
        <dbReference type="Pfam" id="PF01863"/>
    </source>
</evidence>
<proteinExistence type="predicted"/>
<accession>A0A430KRX7</accession>
<gene>
    <name evidence="2" type="ORF">EH243_08375</name>
</gene>
<feature type="domain" description="YgjP-like metallopeptidase" evidence="1">
    <location>
        <begin position="7"/>
        <end position="58"/>
    </location>
</feature>
<dbReference type="OrthoDB" id="9811177at2"/>
<dbReference type="Proteomes" id="UP000283087">
    <property type="component" value="Unassembled WGS sequence"/>
</dbReference>
<keyword evidence="3" id="KW-1185">Reference proteome</keyword>
<dbReference type="EMBL" id="RQXW01000006">
    <property type="protein sequence ID" value="RTE66252.1"/>
    <property type="molecule type" value="Genomic_DNA"/>
</dbReference>
<dbReference type="Gene3D" id="3.30.2010.10">
    <property type="entry name" value="Metalloproteases ('zincins'), catalytic domain"/>
    <property type="match status" value="1"/>
</dbReference>
<dbReference type="AlphaFoldDB" id="A0A430KRX7"/>
<evidence type="ECO:0000313" key="2">
    <source>
        <dbReference type="EMBL" id="RTE66252.1"/>
    </source>
</evidence>
<comment type="caution">
    <text evidence="2">The sequence shown here is derived from an EMBL/GenBank/DDBJ whole genome shotgun (WGS) entry which is preliminary data.</text>
</comment>
<protein>
    <submittedName>
        <fullName evidence="2">M48 family peptidase</fullName>
    </submittedName>
</protein>
<dbReference type="Pfam" id="PF01863">
    <property type="entry name" value="YgjP-like"/>
    <property type="match status" value="1"/>
</dbReference>
<sequence length="61" mass="7285">MCPVGTQTYQIRWANCSAKYNIVLKLNWENVMVLNPTISSVIMHELYHRIQLDSLQFWEEE</sequence>
<organism evidence="2 3">
    <name type="scientific">Amphritea opalescens</name>
    <dbReference type="NCBI Taxonomy" id="2490544"/>
    <lineage>
        <taxon>Bacteria</taxon>
        <taxon>Pseudomonadati</taxon>
        <taxon>Pseudomonadota</taxon>
        <taxon>Gammaproteobacteria</taxon>
        <taxon>Oceanospirillales</taxon>
        <taxon>Oceanospirillaceae</taxon>
        <taxon>Amphritea</taxon>
    </lineage>
</organism>
<dbReference type="InterPro" id="IPR002725">
    <property type="entry name" value="YgjP-like_metallopeptidase"/>
</dbReference>
<evidence type="ECO:0000313" key="3">
    <source>
        <dbReference type="Proteomes" id="UP000283087"/>
    </source>
</evidence>
<name>A0A430KRX7_9GAMM</name>